<dbReference type="AlphaFoldDB" id="A0AAD9RFW7"/>
<proteinExistence type="predicted"/>
<dbReference type="InterPro" id="IPR029526">
    <property type="entry name" value="PGBD"/>
</dbReference>
<name>A0AAD9RFW7_9HYME</name>
<dbReference type="EMBL" id="JAIFRP010000122">
    <property type="protein sequence ID" value="KAK2578996.1"/>
    <property type="molecule type" value="Genomic_DNA"/>
</dbReference>
<protein>
    <recommendedName>
        <fullName evidence="1">PiggyBac transposable element-derived protein domain-containing protein</fullName>
    </recommendedName>
</protein>
<accession>A0AAD9RFW7</accession>
<gene>
    <name evidence="2" type="ORF">KPH14_012658</name>
</gene>
<evidence type="ECO:0000313" key="2">
    <source>
        <dbReference type="EMBL" id="KAK2578996.1"/>
    </source>
</evidence>
<keyword evidence="3" id="KW-1185">Reference proteome</keyword>
<organism evidence="2 3">
    <name type="scientific">Odynerus spinipes</name>
    <dbReference type="NCBI Taxonomy" id="1348599"/>
    <lineage>
        <taxon>Eukaryota</taxon>
        <taxon>Metazoa</taxon>
        <taxon>Ecdysozoa</taxon>
        <taxon>Arthropoda</taxon>
        <taxon>Hexapoda</taxon>
        <taxon>Insecta</taxon>
        <taxon>Pterygota</taxon>
        <taxon>Neoptera</taxon>
        <taxon>Endopterygota</taxon>
        <taxon>Hymenoptera</taxon>
        <taxon>Apocrita</taxon>
        <taxon>Aculeata</taxon>
        <taxon>Vespoidea</taxon>
        <taxon>Vespidae</taxon>
        <taxon>Eumeninae</taxon>
        <taxon>Odynerus</taxon>
    </lineage>
</organism>
<reference evidence="2" key="1">
    <citation type="submission" date="2021-08" db="EMBL/GenBank/DDBJ databases">
        <authorList>
            <person name="Misof B."/>
            <person name="Oliver O."/>
            <person name="Podsiadlowski L."/>
            <person name="Donath A."/>
            <person name="Peters R."/>
            <person name="Mayer C."/>
            <person name="Rust J."/>
            <person name="Gunkel S."/>
            <person name="Lesny P."/>
            <person name="Martin S."/>
            <person name="Oeyen J.P."/>
            <person name="Petersen M."/>
            <person name="Panagiotis P."/>
            <person name="Wilbrandt J."/>
            <person name="Tanja T."/>
        </authorList>
    </citation>
    <scope>NUCLEOTIDE SEQUENCE</scope>
    <source>
        <strain evidence="2">GBR_01_08_01A</strain>
        <tissue evidence="2">Thorax + abdomen</tissue>
    </source>
</reference>
<evidence type="ECO:0000313" key="3">
    <source>
        <dbReference type="Proteomes" id="UP001258017"/>
    </source>
</evidence>
<dbReference type="Pfam" id="PF13843">
    <property type="entry name" value="DDE_Tnp_1_7"/>
    <property type="match status" value="1"/>
</dbReference>
<dbReference type="PANTHER" id="PTHR46599:SF3">
    <property type="entry name" value="PIGGYBAC TRANSPOSABLE ELEMENT-DERIVED PROTEIN 4"/>
    <property type="match status" value="1"/>
</dbReference>
<sequence>MKDVNGTTVSELYCFFALSFLMTRNKKLSLVEYWSKDILLHSDVFGEIMARDRYLKLLEMLHFSHDVRATNDRIYKIRNIIDMLRKAFSESFYPYQKLCIDESLLLYKGRLSFKQYIPLKRSRFGIKSFILSDCRTGFVQDIIVYAGSSIKVNSENEEIGKSGAIVETLMKPYLGKGHTLFVDNWYSSPALFNLLYNNYTNACGTVRKRRKGMPKIHDRLRKGEASFRSSKNLLVIKWADKKDVYMLSTMHTSEFTTVSRHGGEKITQKPLCVSDYNDSMGVVDKADMVISTVSSTRKSLKWYRKFCFHLLDICVWNAYCLYKHKIQKAISMAKFQLELIQEILEKYHKTTNYHQRTAQ</sequence>
<evidence type="ECO:0000259" key="1">
    <source>
        <dbReference type="Pfam" id="PF13843"/>
    </source>
</evidence>
<dbReference type="Proteomes" id="UP001258017">
    <property type="component" value="Unassembled WGS sequence"/>
</dbReference>
<dbReference type="PANTHER" id="PTHR46599">
    <property type="entry name" value="PIGGYBAC TRANSPOSABLE ELEMENT-DERIVED PROTEIN 4"/>
    <property type="match status" value="1"/>
</dbReference>
<comment type="caution">
    <text evidence="2">The sequence shown here is derived from an EMBL/GenBank/DDBJ whole genome shotgun (WGS) entry which is preliminary data.</text>
</comment>
<feature type="domain" description="PiggyBac transposable element-derived protein" evidence="1">
    <location>
        <begin position="3"/>
        <end position="319"/>
    </location>
</feature>
<reference evidence="2" key="2">
    <citation type="journal article" date="2023" name="Commun. Biol.">
        <title>Intrasexual cuticular hydrocarbon dimorphism in a wasp sheds light on hydrocarbon biosynthesis genes in Hymenoptera.</title>
        <authorList>
            <person name="Moris V.C."/>
            <person name="Podsiadlowski L."/>
            <person name="Martin S."/>
            <person name="Oeyen J.P."/>
            <person name="Donath A."/>
            <person name="Petersen M."/>
            <person name="Wilbrandt J."/>
            <person name="Misof B."/>
            <person name="Liedtke D."/>
            <person name="Thamm M."/>
            <person name="Scheiner R."/>
            <person name="Schmitt T."/>
            <person name="Niehuis O."/>
        </authorList>
    </citation>
    <scope>NUCLEOTIDE SEQUENCE</scope>
    <source>
        <strain evidence="2">GBR_01_08_01A</strain>
    </source>
</reference>